<name>A0A6A6HPT7_VIRVR</name>
<feature type="compositionally biased region" description="Basic and acidic residues" evidence="1">
    <location>
        <begin position="675"/>
        <end position="685"/>
    </location>
</feature>
<feature type="compositionally biased region" description="Low complexity" evidence="1">
    <location>
        <begin position="691"/>
        <end position="707"/>
    </location>
</feature>
<feature type="region of interest" description="Disordered" evidence="1">
    <location>
        <begin position="1054"/>
        <end position="1103"/>
    </location>
</feature>
<dbReference type="PANTHER" id="PTHR21634">
    <property type="entry name" value="RE13835P"/>
    <property type="match status" value="1"/>
</dbReference>
<dbReference type="EMBL" id="ML991771">
    <property type="protein sequence ID" value="KAF2240041.1"/>
    <property type="molecule type" value="Genomic_DNA"/>
</dbReference>
<reference evidence="3" key="1">
    <citation type="journal article" date="2020" name="Stud. Mycol.">
        <title>101 Dothideomycetes genomes: a test case for predicting lifestyles and emergence of pathogens.</title>
        <authorList>
            <person name="Haridas S."/>
            <person name="Albert R."/>
            <person name="Binder M."/>
            <person name="Bloem J."/>
            <person name="Labutti K."/>
            <person name="Salamov A."/>
            <person name="Andreopoulos B."/>
            <person name="Baker S."/>
            <person name="Barry K."/>
            <person name="Bills G."/>
            <person name="Bluhm B."/>
            <person name="Cannon C."/>
            <person name="Castanera R."/>
            <person name="Culley D."/>
            <person name="Daum C."/>
            <person name="Ezra D."/>
            <person name="Gonzalez J."/>
            <person name="Henrissat B."/>
            <person name="Kuo A."/>
            <person name="Liang C."/>
            <person name="Lipzen A."/>
            <person name="Lutzoni F."/>
            <person name="Magnuson J."/>
            <person name="Mondo S."/>
            <person name="Nolan M."/>
            <person name="Ohm R."/>
            <person name="Pangilinan J."/>
            <person name="Park H.-J."/>
            <person name="Ramirez L."/>
            <person name="Alfaro M."/>
            <person name="Sun H."/>
            <person name="Tritt A."/>
            <person name="Yoshinaga Y."/>
            <person name="Zwiers L.-H."/>
            <person name="Turgeon B."/>
            <person name="Goodwin S."/>
            <person name="Spatafora J."/>
            <person name="Crous P."/>
            <person name="Grigoriev I."/>
        </authorList>
    </citation>
    <scope>NUCLEOTIDE SEQUENCE</scope>
    <source>
        <strain evidence="3">Tuck. ex Michener</strain>
    </source>
</reference>
<feature type="region of interest" description="Disordered" evidence="1">
    <location>
        <begin position="863"/>
        <end position="905"/>
    </location>
</feature>
<feature type="domain" description="Folliculin-interacting protein N-terminal" evidence="2">
    <location>
        <begin position="82"/>
        <end position="220"/>
    </location>
</feature>
<dbReference type="GO" id="GO:0051087">
    <property type="term" value="F:protein-folding chaperone binding"/>
    <property type="evidence" value="ECO:0007669"/>
    <property type="project" value="TreeGrafter"/>
</dbReference>
<sequence>MLGQLFSSWNPSRRPASQQAPPLESVTEDTHTRNLLFPDPNILSQAPGQAYPLQTTPDGHNATILGAYDGKKGDFDLESARDVRIIIAQEEVGLQPKSILFDSKPAPAISLTPSAPSTPGHARRSSRGSAVVGIDSRRTSLSSEPPSPSAFGGSAFQRPRRRNTSNASMPNIDENVQGRLTRDSNDELKTCLDCMFGSAALSYKGPTTKLHVLPLENRSNDGYPISGSDGFSSFGRSEGRKRSQLAKSYTVGNTTALGEELGLSKSRLSTREGRRRTILITRTFSVPLPSSDDVPESIHEQVTPTPQNSLPKSGNGYPFPPSEFSGASPRTGQRRSKQRRSPMYAISVIMQLPTSAGTASSSLRPNHSSAGRRPSSSLRGSDSLASSSESDGRSGWTILDPVFDFEQMTASLTTSDADDGVDYVVRHWDVISRTLTSMQFVIQDKIEILLKAAEGPSSPGPSRASFQDGQLRTGPRRIHPLPQNALALDGDVKVLSDRARKRIVRGIEIPRVVTGQARWGVWRDEARQVSRWAGTKEQNFFFFNLLTAFLGTHTEWLALLGPAWYRRRHHEQQKSALNEDQTISSRTVVIANNKTVARRLIFLLSAFLPSSLASRDIGFLGRPSSSASFRAQSQSPPANATVFRQPSLRRTINRRGKPTKGSVHVQGRGRANSPARHDFADDGSRLKGLTSSASSRRSSDAQSIRASGLAIPSTDGGRKSSAATASTITPTSAQPVAHFTLPRASTTSNVDPMDRPDSSDSLVSVNLMQTLRRNNSAQTSNYSNDSQTRWGSLMSNFWSTGNRRGSTTSTSELPSSAEDGLGISGMSEGPHHYRKSSGGNKLQQMVREVSTADGELYAEDLEEQQPTDNDTALPSPLHHPDHNKNSATTPAQAIPERSPIKSPLKLSVNERDGVIDVDVGLSSFGSPMQSPLLAGFASTSSLDASSYGHASVYSGPPIDTDQPVNVAGWLKHFHEDFALQAVRPYEDVEADIKRGMSSEPTPINTASTPALETGPTDKWVDVCSTLIADTQTFSIKRLRLRRCVRLVPAPIQAAVTPGPFATPPARQFHPHPHHHHHSHLTHSHTFPSLPSSSQNLIPSGPVIPMTEHHLEEHFTEEPVMDMDGTLVDAVERVLAHGGASTAPSSVRSHSHSHSHPHSAASSRSSSKKAAKIRVPRQECRKMVLGALEQVARSVQAEGKHRGGSNAAIDSTLREGVRKWLSEVEEGHEAHGTPLAG</sequence>
<feature type="compositionally biased region" description="Basic residues" evidence="1">
    <location>
        <begin position="1068"/>
        <end position="1082"/>
    </location>
</feature>
<protein>
    <recommendedName>
        <fullName evidence="2">Folliculin-interacting protein N-terminal domain-containing protein</fullName>
    </recommendedName>
</protein>
<feature type="region of interest" description="Disordered" evidence="1">
    <location>
        <begin position="1137"/>
        <end position="1174"/>
    </location>
</feature>
<feature type="compositionally biased region" description="Low complexity" evidence="1">
    <location>
        <begin position="720"/>
        <end position="730"/>
    </location>
</feature>
<gene>
    <name evidence="3" type="ORF">EV356DRAFT_438522</name>
</gene>
<feature type="region of interest" description="Disordered" evidence="1">
    <location>
        <begin position="801"/>
        <end position="843"/>
    </location>
</feature>
<feature type="compositionally biased region" description="Polar residues" evidence="1">
    <location>
        <begin position="1"/>
        <end position="20"/>
    </location>
</feature>
<feature type="compositionally biased region" description="Polar residues" evidence="1">
    <location>
        <begin position="356"/>
        <end position="367"/>
    </location>
</feature>
<feature type="compositionally biased region" description="Polar residues" evidence="1">
    <location>
        <begin position="300"/>
        <end position="312"/>
    </location>
</feature>
<dbReference type="OrthoDB" id="5428015at2759"/>
<dbReference type="PANTHER" id="PTHR21634:SF9">
    <property type="entry name" value="RE13835P"/>
    <property type="match status" value="1"/>
</dbReference>
<proteinExistence type="predicted"/>
<evidence type="ECO:0000313" key="4">
    <source>
        <dbReference type="Proteomes" id="UP000800092"/>
    </source>
</evidence>
<feature type="region of interest" description="Disordered" evidence="1">
    <location>
        <begin position="625"/>
        <end position="730"/>
    </location>
</feature>
<dbReference type="GO" id="GO:0005737">
    <property type="term" value="C:cytoplasm"/>
    <property type="evidence" value="ECO:0007669"/>
    <property type="project" value="TreeGrafter"/>
</dbReference>
<dbReference type="InterPro" id="IPR028084">
    <property type="entry name" value="FNIP_N_dom"/>
</dbReference>
<accession>A0A6A6HPT7</accession>
<dbReference type="Pfam" id="PF14636">
    <property type="entry name" value="FNIP_N"/>
    <property type="match status" value="1"/>
</dbReference>
<feature type="region of interest" description="Disordered" evidence="1">
    <location>
        <begin position="1"/>
        <end position="29"/>
    </location>
</feature>
<feature type="region of interest" description="Disordered" evidence="1">
    <location>
        <begin position="110"/>
        <end position="181"/>
    </location>
</feature>
<dbReference type="GO" id="GO:0042030">
    <property type="term" value="F:ATPase inhibitor activity"/>
    <property type="evidence" value="ECO:0007669"/>
    <property type="project" value="TreeGrafter"/>
</dbReference>
<feature type="compositionally biased region" description="Low complexity" evidence="1">
    <location>
        <begin position="801"/>
        <end position="811"/>
    </location>
</feature>
<evidence type="ECO:0000259" key="2">
    <source>
        <dbReference type="Pfam" id="PF14636"/>
    </source>
</evidence>
<dbReference type="AlphaFoldDB" id="A0A6A6HPT7"/>
<feature type="region of interest" description="Disordered" evidence="1">
    <location>
        <begin position="289"/>
        <end position="342"/>
    </location>
</feature>
<evidence type="ECO:0000256" key="1">
    <source>
        <dbReference type="SAM" id="MobiDB-lite"/>
    </source>
</evidence>
<dbReference type="Proteomes" id="UP000800092">
    <property type="component" value="Unassembled WGS sequence"/>
</dbReference>
<feature type="compositionally biased region" description="Low complexity" evidence="1">
    <location>
        <begin position="368"/>
        <end position="392"/>
    </location>
</feature>
<feature type="compositionally biased region" description="Basic residues" evidence="1">
    <location>
        <begin position="1165"/>
        <end position="1174"/>
    </location>
</feature>
<organism evidence="3 4">
    <name type="scientific">Viridothelium virens</name>
    <name type="common">Speckled blister lichen</name>
    <name type="synonym">Trypethelium virens</name>
    <dbReference type="NCBI Taxonomy" id="1048519"/>
    <lineage>
        <taxon>Eukaryota</taxon>
        <taxon>Fungi</taxon>
        <taxon>Dikarya</taxon>
        <taxon>Ascomycota</taxon>
        <taxon>Pezizomycotina</taxon>
        <taxon>Dothideomycetes</taxon>
        <taxon>Dothideomycetes incertae sedis</taxon>
        <taxon>Trypetheliales</taxon>
        <taxon>Trypetheliaceae</taxon>
        <taxon>Viridothelium</taxon>
    </lineage>
</organism>
<feature type="region of interest" description="Disordered" evidence="1">
    <location>
        <begin position="356"/>
        <end position="392"/>
    </location>
</feature>
<evidence type="ECO:0000313" key="3">
    <source>
        <dbReference type="EMBL" id="KAF2240041.1"/>
    </source>
</evidence>
<feature type="compositionally biased region" description="Low complexity" evidence="1">
    <location>
        <begin position="625"/>
        <end position="638"/>
    </location>
</feature>
<keyword evidence="4" id="KW-1185">Reference proteome</keyword>